<sequence length="146" mass="17064">MSDRSMQTNVQAYHEVVVKALIEAKQKEVKAEKKLIQAGICFIFVLIIGCGYLFYQLTVHGVGSSFLSFLLSDIYILSWLAALFITYKLFEAKSKKFEKAENDFDELKEDIIDRSSDIWHTAQLEEIRMHQYHDLKTKHDINLYHK</sequence>
<evidence type="ECO:0000313" key="3">
    <source>
        <dbReference type="Proteomes" id="UP000198935"/>
    </source>
</evidence>
<feature type="transmembrane region" description="Helical" evidence="1">
    <location>
        <begin position="35"/>
        <end position="55"/>
    </location>
</feature>
<keyword evidence="3" id="KW-1185">Reference proteome</keyword>
<gene>
    <name evidence="2" type="ORF">SAMN05421736_1406</name>
</gene>
<dbReference type="Proteomes" id="UP000198935">
    <property type="component" value="Unassembled WGS sequence"/>
</dbReference>
<proteinExistence type="predicted"/>
<evidence type="ECO:0000313" key="2">
    <source>
        <dbReference type="EMBL" id="SDZ68820.1"/>
    </source>
</evidence>
<keyword evidence="1" id="KW-0812">Transmembrane</keyword>
<dbReference type="Pfam" id="PF10864">
    <property type="entry name" value="DUF2663"/>
    <property type="match status" value="1"/>
</dbReference>
<evidence type="ECO:0000256" key="1">
    <source>
        <dbReference type="SAM" id="Phobius"/>
    </source>
</evidence>
<keyword evidence="1" id="KW-1133">Transmembrane helix</keyword>
<name>A0A1H3V287_9BACI</name>
<accession>A0A1H3V287</accession>
<dbReference type="AlphaFoldDB" id="A0A1H3V287"/>
<reference evidence="3" key="1">
    <citation type="submission" date="2016-10" db="EMBL/GenBank/DDBJ databases">
        <authorList>
            <person name="Varghese N."/>
            <person name="Submissions S."/>
        </authorList>
    </citation>
    <scope>NUCLEOTIDE SEQUENCE [LARGE SCALE GENOMIC DNA]</scope>
    <source>
        <strain evidence="3">SP</strain>
    </source>
</reference>
<feature type="transmembrane region" description="Helical" evidence="1">
    <location>
        <begin position="67"/>
        <end position="90"/>
    </location>
</feature>
<keyword evidence="1" id="KW-0472">Membrane</keyword>
<dbReference type="OrthoDB" id="2969742at2"/>
<dbReference type="EMBL" id="FNPI01000040">
    <property type="protein sequence ID" value="SDZ68820.1"/>
    <property type="molecule type" value="Genomic_DNA"/>
</dbReference>
<dbReference type="InterPro" id="IPR020210">
    <property type="entry name" value="Uncharacterised_YpbF_TM"/>
</dbReference>
<protein>
    <recommendedName>
        <fullName evidence="4">DUF2663 family protein</fullName>
    </recommendedName>
</protein>
<organism evidence="2 3">
    <name type="scientific">Evansella caseinilytica</name>
    <dbReference type="NCBI Taxonomy" id="1503961"/>
    <lineage>
        <taxon>Bacteria</taxon>
        <taxon>Bacillati</taxon>
        <taxon>Bacillota</taxon>
        <taxon>Bacilli</taxon>
        <taxon>Bacillales</taxon>
        <taxon>Bacillaceae</taxon>
        <taxon>Evansella</taxon>
    </lineage>
</organism>
<evidence type="ECO:0008006" key="4">
    <source>
        <dbReference type="Google" id="ProtNLM"/>
    </source>
</evidence>
<dbReference type="STRING" id="1503961.SAMN05421736_1406"/>